<dbReference type="Gene3D" id="1.20.5.780">
    <property type="entry name" value="Single helix bin"/>
    <property type="match status" value="1"/>
</dbReference>
<dbReference type="InterPro" id="IPR010985">
    <property type="entry name" value="Ribbon_hlx_hlx"/>
</dbReference>
<dbReference type="RefSeq" id="WP_175152690.1">
    <property type="nucleotide sequence ID" value="NZ_CADIKK010000033.1"/>
</dbReference>
<evidence type="ECO:0008006" key="5">
    <source>
        <dbReference type="Google" id="ProtNLM"/>
    </source>
</evidence>
<keyword evidence="1" id="KW-1277">Toxin-antitoxin system</keyword>
<gene>
    <name evidence="3" type="ORF">LMG28614_05689</name>
</gene>
<keyword evidence="4" id="KW-1185">Reference proteome</keyword>
<dbReference type="AlphaFoldDB" id="A0A6S7BJR9"/>
<dbReference type="PANTHER" id="PTHR35401:SF2">
    <property type="entry name" value="ABC-TYPE TRANSPORT SYSTEM"/>
    <property type="match status" value="1"/>
</dbReference>
<accession>A0A6S7BJR9</accession>
<sequence>MLPTDTHKSAKPAKAARTDRIDARLTTDQKELLEHAAALQGRTVTAFVLASAEEAALKTIREHETIRLSERDREAFIDALLNPPPPSKRLRAAAVAYLKEMGTA</sequence>
<dbReference type="Pfam" id="PF08681">
    <property type="entry name" value="TacA1"/>
    <property type="match status" value="1"/>
</dbReference>
<evidence type="ECO:0000256" key="2">
    <source>
        <dbReference type="ARBA" id="ARBA00049988"/>
    </source>
</evidence>
<dbReference type="Proteomes" id="UP000494365">
    <property type="component" value="Unassembled WGS sequence"/>
</dbReference>
<dbReference type="GO" id="GO:0006355">
    <property type="term" value="P:regulation of DNA-templated transcription"/>
    <property type="evidence" value="ECO:0007669"/>
    <property type="project" value="InterPro"/>
</dbReference>
<reference evidence="3 4" key="1">
    <citation type="submission" date="2020-04" db="EMBL/GenBank/DDBJ databases">
        <authorList>
            <person name="De Canck E."/>
        </authorList>
    </citation>
    <scope>NUCLEOTIDE SEQUENCE [LARGE SCALE GENOMIC DNA]</scope>
    <source>
        <strain evidence="3 4">LMG 28614</strain>
    </source>
</reference>
<evidence type="ECO:0000313" key="4">
    <source>
        <dbReference type="Proteomes" id="UP000494365"/>
    </source>
</evidence>
<dbReference type="SUPFAM" id="SSF47598">
    <property type="entry name" value="Ribbon-helix-helix"/>
    <property type="match status" value="1"/>
</dbReference>
<dbReference type="PANTHER" id="PTHR35401">
    <property type="entry name" value="COPG FAMILY HELIX-TURN-HELIX PROTEIN-RELATED-RELATED"/>
    <property type="match status" value="1"/>
</dbReference>
<protein>
    <recommendedName>
        <fullName evidence="5">DUF1778 domain-containing protein</fullName>
    </recommendedName>
</protein>
<evidence type="ECO:0000256" key="1">
    <source>
        <dbReference type="ARBA" id="ARBA00022649"/>
    </source>
</evidence>
<proteinExistence type="inferred from homology"/>
<comment type="similarity">
    <text evidence="2">Belongs to the TacA antitoxin family.</text>
</comment>
<dbReference type="InterPro" id="IPR014795">
    <property type="entry name" value="TacA_1-like"/>
</dbReference>
<name>A0A6S7BJR9_9BURK</name>
<organism evidence="3 4">
    <name type="scientific">Paraburkholderia ultramafica</name>
    <dbReference type="NCBI Taxonomy" id="1544867"/>
    <lineage>
        <taxon>Bacteria</taxon>
        <taxon>Pseudomonadati</taxon>
        <taxon>Pseudomonadota</taxon>
        <taxon>Betaproteobacteria</taxon>
        <taxon>Burkholderiales</taxon>
        <taxon>Burkholderiaceae</taxon>
        <taxon>Paraburkholderia</taxon>
    </lineage>
</organism>
<dbReference type="EMBL" id="CADIKK010000033">
    <property type="protein sequence ID" value="CAB3802753.1"/>
    <property type="molecule type" value="Genomic_DNA"/>
</dbReference>
<evidence type="ECO:0000313" key="3">
    <source>
        <dbReference type="EMBL" id="CAB3802753.1"/>
    </source>
</evidence>